<feature type="region of interest" description="Disordered" evidence="2">
    <location>
        <begin position="395"/>
        <end position="449"/>
    </location>
</feature>
<sequence>MSSDPQQNDPNGTGDNEQKSQDTARRGSDSSEGNSTASGAASTHNNSQEVNAQRRNQPNPTRYFPRNGQRTYRQNKFGGYPQPMMHNMVPMIFNPDLGLSIPFMPPTMPPHPMNGGYLTPTQPIPAQLTLPHSNLQGGAPAHSSLQVNDSKREAAFCRNGEVVPRELSPDELIKKAEAIMEQLEGQQKMYDNARANRNAIGVSTAYAVDISDLILIIKDYFKLDASEQKGPLTREEIGKMRDTRDFLETQMNELTANRNMLENENRKLRADNKALKREHGRVSWRLSERKRELSAVQQSILDLQADAISESEDEVADEDEVPIEPVWNVDAAEFTPKHRAGPAIASPTSITEDGNPAANEVSQNLVSISSGTHRQSHDKMAFITPKKKHIARAVHSFPKLPIEEVQKKKKNKSSKKTNKKFEVAEEPESELTQKAGPSSAGNMTKSVKF</sequence>
<evidence type="ECO:0000313" key="3">
    <source>
        <dbReference type="EMBL" id="EGT45857.1"/>
    </source>
</evidence>
<evidence type="ECO:0000256" key="1">
    <source>
        <dbReference type="SAM" id="Coils"/>
    </source>
</evidence>
<feature type="region of interest" description="Disordered" evidence="2">
    <location>
        <begin position="1"/>
        <end position="79"/>
    </location>
</feature>
<keyword evidence="1" id="KW-0175">Coiled coil</keyword>
<evidence type="ECO:0000313" key="4">
    <source>
        <dbReference type="Proteomes" id="UP000008068"/>
    </source>
</evidence>
<accession>G0MW98</accession>
<protein>
    <submittedName>
        <fullName evidence="3">Uncharacterized protein</fullName>
    </submittedName>
</protein>
<keyword evidence="4" id="KW-1185">Reference proteome</keyword>
<evidence type="ECO:0000256" key="2">
    <source>
        <dbReference type="SAM" id="MobiDB-lite"/>
    </source>
</evidence>
<gene>
    <name evidence="3" type="ORF">CAEBREN_15044</name>
</gene>
<proteinExistence type="predicted"/>
<reference evidence="4" key="1">
    <citation type="submission" date="2011-07" db="EMBL/GenBank/DDBJ databases">
        <authorList>
            <consortium name="Caenorhabditis brenneri Sequencing and Analysis Consortium"/>
            <person name="Wilson R.K."/>
        </authorList>
    </citation>
    <scope>NUCLEOTIDE SEQUENCE [LARGE SCALE GENOMIC DNA]</scope>
    <source>
        <strain evidence="4">PB2801</strain>
    </source>
</reference>
<feature type="compositionally biased region" description="Polar residues" evidence="2">
    <location>
        <begin position="30"/>
        <end position="60"/>
    </location>
</feature>
<dbReference type="HOGENOM" id="CLU_610069_0_0_1"/>
<name>G0MW98_CAEBE</name>
<feature type="coiled-coil region" evidence="1">
    <location>
        <begin position="237"/>
        <end position="278"/>
    </location>
</feature>
<organism evidence="4">
    <name type="scientific">Caenorhabditis brenneri</name>
    <name type="common">Nematode worm</name>
    <dbReference type="NCBI Taxonomy" id="135651"/>
    <lineage>
        <taxon>Eukaryota</taxon>
        <taxon>Metazoa</taxon>
        <taxon>Ecdysozoa</taxon>
        <taxon>Nematoda</taxon>
        <taxon>Chromadorea</taxon>
        <taxon>Rhabditida</taxon>
        <taxon>Rhabditina</taxon>
        <taxon>Rhabditomorpha</taxon>
        <taxon>Rhabditoidea</taxon>
        <taxon>Rhabditidae</taxon>
        <taxon>Peloderinae</taxon>
        <taxon>Caenorhabditis</taxon>
    </lineage>
</organism>
<feature type="compositionally biased region" description="Polar residues" evidence="2">
    <location>
        <begin position="430"/>
        <end position="449"/>
    </location>
</feature>
<dbReference type="InParanoid" id="G0MW98"/>
<feature type="compositionally biased region" description="Basic and acidic residues" evidence="2">
    <location>
        <begin position="16"/>
        <end position="29"/>
    </location>
</feature>
<dbReference type="AlphaFoldDB" id="G0MW98"/>
<feature type="compositionally biased region" description="Polar residues" evidence="2">
    <location>
        <begin position="1"/>
        <end position="15"/>
    </location>
</feature>
<feature type="compositionally biased region" description="Basic residues" evidence="2">
    <location>
        <begin position="407"/>
        <end position="418"/>
    </location>
</feature>
<dbReference type="EMBL" id="GL379816">
    <property type="protein sequence ID" value="EGT45857.1"/>
    <property type="molecule type" value="Genomic_DNA"/>
</dbReference>
<dbReference type="Proteomes" id="UP000008068">
    <property type="component" value="Unassembled WGS sequence"/>
</dbReference>